<dbReference type="Proteomes" id="UP001152795">
    <property type="component" value="Unassembled WGS sequence"/>
</dbReference>
<dbReference type="EMBL" id="CACRXK020016494">
    <property type="protein sequence ID" value="CAB4029912.1"/>
    <property type="molecule type" value="Genomic_DNA"/>
</dbReference>
<dbReference type="AlphaFoldDB" id="A0A6S7KT08"/>
<keyword evidence="2" id="KW-0812">Transmembrane</keyword>
<proteinExistence type="predicted"/>
<keyword evidence="5" id="KW-1185">Reference proteome</keyword>
<keyword evidence="2" id="KW-1133">Transmembrane helix</keyword>
<gene>
    <name evidence="4" type="ORF">PACLA_8A047598</name>
</gene>
<feature type="chain" id="PRO_5043467444" evidence="3">
    <location>
        <begin position="25"/>
        <end position="318"/>
    </location>
</feature>
<dbReference type="OrthoDB" id="10625510at2759"/>
<reference evidence="4" key="1">
    <citation type="submission" date="2020-04" db="EMBL/GenBank/DDBJ databases">
        <authorList>
            <person name="Alioto T."/>
            <person name="Alioto T."/>
            <person name="Gomez Garrido J."/>
        </authorList>
    </citation>
    <scope>NUCLEOTIDE SEQUENCE</scope>
    <source>
        <strain evidence="4">A484AB</strain>
    </source>
</reference>
<name>A0A6S7KT08_PARCT</name>
<sequence>MLVLRILALSICYVFVLLPKSSKQEKMADYVKGKQYWSASFIHEGGTCAACPPNWRSCYNEPINDQERCVVSCRRRAKPKPNPKEPSTSTKLPVTPTATATYIPSELRTEILNPTPSIPAVPVYSSGLHPHETEDEDQPPSGENHGHGMKLGPIIAVSALSAFAFLAIVTLVLFLVRKIQKKSAGERGRVHRRDIEERMALHEIQRPNDGERVHEPANDGVERLHEPANDGVERLHEPANDGVERLHEPNDGEEHLQHREERSQANDAEECVAPQETQLPVQATPSDIQIGGIQDTESAGEGSCSSMTSCLYLTEAEN</sequence>
<feature type="region of interest" description="Disordered" evidence="1">
    <location>
        <begin position="76"/>
        <end position="95"/>
    </location>
</feature>
<accession>A0A6S7KT08</accession>
<feature type="transmembrane region" description="Helical" evidence="2">
    <location>
        <begin position="154"/>
        <end position="176"/>
    </location>
</feature>
<evidence type="ECO:0000256" key="1">
    <source>
        <dbReference type="SAM" id="MobiDB-lite"/>
    </source>
</evidence>
<organism evidence="4 5">
    <name type="scientific">Paramuricea clavata</name>
    <name type="common">Red gorgonian</name>
    <name type="synonym">Violescent sea-whip</name>
    <dbReference type="NCBI Taxonomy" id="317549"/>
    <lineage>
        <taxon>Eukaryota</taxon>
        <taxon>Metazoa</taxon>
        <taxon>Cnidaria</taxon>
        <taxon>Anthozoa</taxon>
        <taxon>Octocorallia</taxon>
        <taxon>Malacalcyonacea</taxon>
        <taxon>Plexauridae</taxon>
        <taxon>Paramuricea</taxon>
    </lineage>
</organism>
<evidence type="ECO:0000313" key="4">
    <source>
        <dbReference type="EMBL" id="CAB4029912.1"/>
    </source>
</evidence>
<evidence type="ECO:0000256" key="2">
    <source>
        <dbReference type="SAM" id="Phobius"/>
    </source>
</evidence>
<protein>
    <submittedName>
        <fullName evidence="4">Uncharacterized protein</fullName>
    </submittedName>
</protein>
<feature type="signal peptide" evidence="3">
    <location>
        <begin position="1"/>
        <end position="24"/>
    </location>
</feature>
<keyword evidence="3" id="KW-0732">Signal</keyword>
<comment type="caution">
    <text evidence="4">The sequence shown here is derived from an EMBL/GenBank/DDBJ whole genome shotgun (WGS) entry which is preliminary data.</text>
</comment>
<feature type="region of interest" description="Disordered" evidence="1">
    <location>
        <begin position="124"/>
        <end position="147"/>
    </location>
</feature>
<evidence type="ECO:0000256" key="3">
    <source>
        <dbReference type="SAM" id="SignalP"/>
    </source>
</evidence>
<feature type="region of interest" description="Disordered" evidence="1">
    <location>
        <begin position="222"/>
        <end position="283"/>
    </location>
</feature>
<keyword evidence="2" id="KW-0472">Membrane</keyword>
<feature type="compositionally biased region" description="Basic and acidic residues" evidence="1">
    <location>
        <begin position="222"/>
        <end position="264"/>
    </location>
</feature>
<evidence type="ECO:0000313" key="5">
    <source>
        <dbReference type="Proteomes" id="UP001152795"/>
    </source>
</evidence>
<feature type="compositionally biased region" description="Polar residues" evidence="1">
    <location>
        <begin position="85"/>
        <end position="95"/>
    </location>
</feature>